<name>A0A1W1CDW0_9ZZZZ</name>
<evidence type="ECO:0000313" key="1">
    <source>
        <dbReference type="EMBL" id="SFV63979.1"/>
    </source>
</evidence>
<dbReference type="InterPro" id="IPR049811">
    <property type="entry name" value="MJ1673-like_dom"/>
</dbReference>
<dbReference type="AlphaFoldDB" id="A0A1W1CDW0"/>
<protein>
    <submittedName>
        <fullName evidence="1">Uncharacterized protein MJ1673</fullName>
    </submittedName>
</protein>
<dbReference type="EMBL" id="FPHI01000025">
    <property type="protein sequence ID" value="SFV63979.1"/>
    <property type="molecule type" value="Genomic_DNA"/>
</dbReference>
<accession>A0A1W1CDW0</accession>
<proteinExistence type="predicted"/>
<gene>
    <name evidence="1" type="ORF">MNB_SV-3-1491</name>
</gene>
<dbReference type="NCBIfam" id="NF040559">
    <property type="entry name" value="CAS_Csx20"/>
    <property type="match status" value="1"/>
</dbReference>
<reference evidence="1" key="1">
    <citation type="submission" date="2016-10" db="EMBL/GenBank/DDBJ databases">
        <authorList>
            <person name="de Groot N.N."/>
        </authorList>
    </citation>
    <scope>NUCLEOTIDE SEQUENCE</scope>
</reference>
<sequence length="131" mass="15436">MQTKPTLYLLFNHKLTKQQEEDAYLSLGVERIVYLPNSLLDIWKNISPHKRYLKDLLYPIYSYMYSRCTKGDYILIQGDSGATYQVVQKAFSLKLKPIYATTERKAVEKRVEGKNIKTSVFEHVIYREYGE</sequence>
<organism evidence="1">
    <name type="scientific">hydrothermal vent metagenome</name>
    <dbReference type="NCBI Taxonomy" id="652676"/>
    <lineage>
        <taxon>unclassified sequences</taxon>
        <taxon>metagenomes</taxon>
        <taxon>ecological metagenomes</taxon>
    </lineage>
</organism>